<dbReference type="eggNOG" id="COG4804">
    <property type="taxonomic scope" value="Bacteria"/>
</dbReference>
<dbReference type="PATRIC" id="fig|880074.11.peg.2603"/>
<dbReference type="Pfam" id="PF17761">
    <property type="entry name" value="DUF1016_N"/>
    <property type="match status" value="1"/>
</dbReference>
<dbReference type="KEGG" id="bvs:BARVI_12610"/>
<keyword evidence="4" id="KW-1185">Reference proteome</keyword>
<dbReference type="STRING" id="880074.BARVI_12610"/>
<dbReference type="AlphaFoldDB" id="W0EW41"/>
<dbReference type="GO" id="GO:0003676">
    <property type="term" value="F:nucleic acid binding"/>
    <property type="evidence" value="ECO:0007669"/>
    <property type="project" value="InterPro"/>
</dbReference>
<name>W0EW41_9BACT</name>
<dbReference type="InterPro" id="IPR053148">
    <property type="entry name" value="PD-DEXK-like_domain"/>
</dbReference>
<sequence>MIQEYNNISAMYAEAAETIKTAILQGQYEALKGENRIQLAVYFSIGKYVSQNSRKGKWGTGALDSISKYLRKTLPGLRGFSAESLKKMRQFYEAWIMLDNGSCNSANTNSVIAITELEHEADSVIPITGTAAIDIYHAMAIPNTADFPATEFLAVPFTHHSRILSKTKDLQERYYYIKRCAQEHLSVDSLMGLMENEAYQTQKSLPNNFTRTILNAREARKAVMMFKDEYALDFINVEEIGERDNADIDERVVEQQIVQNIKRFIMTFGHDFAFIGNQYHLEVYGIEHFPDLLFFNRELNAMVCVELKTGAFKPGYLGQLMAYLRILDDHIKKPHENPTIGIVLCKEADKEYVEYIIQDYNKPMGVATYTTSADMPEKLRKALPDIEELKKIL</sequence>
<dbReference type="InterPro" id="IPR009362">
    <property type="entry name" value="YhcG_C"/>
</dbReference>
<evidence type="ECO:0008006" key="5">
    <source>
        <dbReference type="Google" id="ProtNLM"/>
    </source>
</evidence>
<dbReference type="GeneID" id="90530210"/>
<dbReference type="HOGENOM" id="CLU_046640_0_3_10"/>
<evidence type="ECO:0000259" key="2">
    <source>
        <dbReference type="Pfam" id="PF17761"/>
    </source>
</evidence>
<dbReference type="Pfam" id="PF06250">
    <property type="entry name" value="YhcG_C"/>
    <property type="match status" value="1"/>
</dbReference>
<reference evidence="3 4" key="1">
    <citation type="submission" date="2013-12" db="EMBL/GenBank/DDBJ databases">
        <authorList>
            <consortium name="DOE Joint Genome Institute"/>
            <person name="Eisen J."/>
            <person name="Huntemann M."/>
            <person name="Han J."/>
            <person name="Chen A."/>
            <person name="Kyrpides N."/>
            <person name="Mavromatis K."/>
            <person name="Markowitz V."/>
            <person name="Palaniappan K."/>
            <person name="Ivanova N."/>
            <person name="Schaumberg A."/>
            <person name="Pati A."/>
            <person name="Liolios K."/>
            <person name="Nordberg H.P."/>
            <person name="Cantor M.N."/>
            <person name="Hua S.X."/>
            <person name="Woyke T."/>
        </authorList>
    </citation>
    <scope>NUCLEOTIDE SEQUENCE [LARGE SCALE GENOMIC DNA]</scope>
    <source>
        <strain evidence="4">DSM 18177</strain>
    </source>
</reference>
<dbReference type="Gene3D" id="3.40.1350.10">
    <property type="match status" value="1"/>
</dbReference>
<dbReference type="PANTHER" id="PTHR30547:SF0">
    <property type="entry name" value="BLR8175 PROTEIN"/>
    <property type="match status" value="1"/>
</dbReference>
<dbReference type="PANTHER" id="PTHR30547">
    <property type="entry name" value="UNCHARACTERIZED PROTEIN YHCG-RELATED"/>
    <property type="match status" value="1"/>
</dbReference>
<dbReference type="EMBL" id="CP007034">
    <property type="protein sequence ID" value="AHF13429.1"/>
    <property type="molecule type" value="Genomic_DNA"/>
</dbReference>
<gene>
    <name evidence="3" type="ORF">BARVI_12610</name>
</gene>
<dbReference type="OrthoDB" id="9801263at2"/>
<accession>W0EW41</accession>
<dbReference type="RefSeq" id="WP_025279482.1">
    <property type="nucleotide sequence ID" value="NZ_CP007034.1"/>
</dbReference>
<dbReference type="Proteomes" id="UP000018901">
    <property type="component" value="Chromosome"/>
</dbReference>
<evidence type="ECO:0000313" key="4">
    <source>
        <dbReference type="Proteomes" id="UP000018901"/>
    </source>
</evidence>
<proteinExistence type="predicted"/>
<protein>
    <recommendedName>
        <fullName evidence="5">DUF1016 family protein</fullName>
    </recommendedName>
</protein>
<evidence type="ECO:0000313" key="3">
    <source>
        <dbReference type="EMBL" id="AHF13429.1"/>
    </source>
</evidence>
<feature type="domain" description="YhcG N-terminal" evidence="2">
    <location>
        <begin position="19"/>
        <end position="200"/>
    </location>
</feature>
<dbReference type="InterPro" id="IPR011856">
    <property type="entry name" value="tRNA_endonuc-like_dom_sf"/>
</dbReference>
<dbReference type="InterPro" id="IPR041527">
    <property type="entry name" value="YhcG_N"/>
</dbReference>
<feature type="domain" description="YhcG PDDEXK nuclease" evidence="1">
    <location>
        <begin position="225"/>
        <end position="384"/>
    </location>
</feature>
<organism evidence="3 4">
    <name type="scientific">Barnesiella viscericola DSM 18177</name>
    <dbReference type="NCBI Taxonomy" id="880074"/>
    <lineage>
        <taxon>Bacteria</taxon>
        <taxon>Pseudomonadati</taxon>
        <taxon>Bacteroidota</taxon>
        <taxon>Bacteroidia</taxon>
        <taxon>Bacteroidales</taxon>
        <taxon>Barnesiellaceae</taxon>
        <taxon>Barnesiella</taxon>
    </lineage>
</organism>
<evidence type="ECO:0000259" key="1">
    <source>
        <dbReference type="Pfam" id="PF06250"/>
    </source>
</evidence>